<evidence type="ECO:0000313" key="2">
    <source>
        <dbReference type="EMBL" id="MDV2621422.1"/>
    </source>
</evidence>
<keyword evidence="1" id="KW-1133">Transmembrane helix</keyword>
<keyword evidence="1" id="KW-0472">Membrane</keyword>
<keyword evidence="1" id="KW-0812">Transmembrane</keyword>
<name>A0AAW8YGR5_PEDAC</name>
<evidence type="ECO:0000256" key="1">
    <source>
        <dbReference type="SAM" id="Phobius"/>
    </source>
</evidence>
<reference evidence="2" key="2">
    <citation type="submission" date="2023-10" db="EMBL/GenBank/DDBJ databases">
        <authorList>
            <person name="Khurajog B."/>
        </authorList>
    </citation>
    <scope>NUCLEOTIDE SEQUENCE</scope>
    <source>
        <strain evidence="2">BF9</strain>
    </source>
</reference>
<organism evidence="2 3">
    <name type="scientific">Pediococcus acidilactici</name>
    <dbReference type="NCBI Taxonomy" id="1254"/>
    <lineage>
        <taxon>Bacteria</taxon>
        <taxon>Bacillati</taxon>
        <taxon>Bacillota</taxon>
        <taxon>Bacilli</taxon>
        <taxon>Lactobacillales</taxon>
        <taxon>Lactobacillaceae</taxon>
        <taxon>Pediococcus</taxon>
        <taxon>Pediococcus acidilactici group</taxon>
    </lineage>
</organism>
<evidence type="ECO:0000313" key="3">
    <source>
        <dbReference type="Proteomes" id="UP001280897"/>
    </source>
</evidence>
<dbReference type="RefSeq" id="WP_004166019.1">
    <property type="nucleotide sequence ID" value="NZ_CAKMCG010000005.1"/>
</dbReference>
<accession>A0AAW8YGR5</accession>
<sequence length="49" mass="5525">MNRLLSVNETQEVYDLNIVASKVVPRFGVFILRATVFFILGGKNGKKIK</sequence>
<feature type="transmembrane region" description="Helical" evidence="1">
    <location>
        <begin position="23"/>
        <end position="41"/>
    </location>
</feature>
<protein>
    <submittedName>
        <fullName evidence="2">Uncharacterized protein</fullName>
    </submittedName>
</protein>
<gene>
    <name evidence="2" type="ORF">R0G89_06700</name>
</gene>
<dbReference type="AlphaFoldDB" id="A0AAW8YGR5"/>
<comment type="caution">
    <text evidence="2">The sequence shown here is derived from an EMBL/GenBank/DDBJ whole genome shotgun (WGS) entry which is preliminary data.</text>
</comment>
<dbReference type="Proteomes" id="UP001280897">
    <property type="component" value="Unassembled WGS sequence"/>
</dbReference>
<reference evidence="2" key="1">
    <citation type="journal article" date="2023" name="PeerJ">
        <title>Selection and evaluation of lactic acid bacteria from chicken feces in Thailand as potential probiotics.</title>
        <authorList>
            <person name="Khurajog B."/>
            <person name="Disastra Y."/>
            <person name="Lawwyne L.D."/>
            <person name="Sirichokchatchawan W."/>
            <person name="Niyomtham W."/>
            <person name="Yindee J."/>
            <person name="Hampson D.J."/>
            <person name="Prapasarakul N."/>
        </authorList>
    </citation>
    <scope>NUCLEOTIDE SEQUENCE</scope>
    <source>
        <strain evidence="2">BF9</strain>
    </source>
</reference>
<proteinExistence type="predicted"/>
<dbReference type="EMBL" id="JAWJAV010000004">
    <property type="protein sequence ID" value="MDV2621422.1"/>
    <property type="molecule type" value="Genomic_DNA"/>
</dbReference>